<dbReference type="AlphaFoldDB" id="A0AAV5QSK4"/>
<feature type="compositionally biased region" description="Polar residues" evidence="2">
    <location>
        <begin position="366"/>
        <end position="386"/>
    </location>
</feature>
<feature type="region of interest" description="Disordered" evidence="2">
    <location>
        <begin position="265"/>
        <end position="287"/>
    </location>
</feature>
<feature type="coiled-coil region" evidence="1">
    <location>
        <begin position="107"/>
        <end position="148"/>
    </location>
</feature>
<sequence length="610" mass="70263">MDSVLPSPTPTPTKSVSTFTLDTLSNSIEYPRLAPSNNSVSHKSKFVSDFANRLSHNINHARNTLHHTDSTMDITDTSNILNYNSRPHKSLASLPDNPVNKLLSTATNISAEQLASLKAENKQLKRRIDALERKNAQLSADKEDLKDEHLKSEALMMKVRKYKNMNINQSHVIQELKEKIRELAIINDQYQQKQKEHDLQQSPRFSEDTEILISGSKLKPSKSSKTVNVDMAEKEDDVSSTVEKFQTEIKSFMNHIVDIIDKNNSNSQRNDYAEKPEPIKTVDNGDTTKDVKYLQQIKNEIDQLKNTILNSSKQNENEAQNHQPQNQTPPQNQIPLQTQVNSQLHSSVQTNVDLQQPKIQIDQMPRQVQPSTQAQFATNQPQNVSHFPSQQYQYQQFSQPQDIPQDKPKSFPKVDDDIKMVENILLNYVKKKELRKELEDLENDEYVNYIEELSKPAKNRQTSPKPQSYKDFLASNFKNSNKRANNYEKNSELDILKSLRSLGNLDKEDYCWLDEATADFSEDQLNFVYEKLGKDLQETQAQSQKLAQKYFNGNGTSSKSDGRSYEILSDWLGKTNEKRHAYRILGEYLKRSNREPTPHHNDENDTQLIW</sequence>
<feature type="region of interest" description="Disordered" evidence="2">
    <location>
        <begin position="364"/>
        <end position="413"/>
    </location>
</feature>
<organism evidence="3 4">
    <name type="scientific">Saccharomycopsis crataegensis</name>
    <dbReference type="NCBI Taxonomy" id="43959"/>
    <lineage>
        <taxon>Eukaryota</taxon>
        <taxon>Fungi</taxon>
        <taxon>Dikarya</taxon>
        <taxon>Ascomycota</taxon>
        <taxon>Saccharomycotina</taxon>
        <taxon>Saccharomycetes</taxon>
        <taxon>Saccharomycopsidaceae</taxon>
        <taxon>Saccharomycopsis</taxon>
    </lineage>
</organism>
<keyword evidence="1" id="KW-0175">Coiled coil</keyword>
<feature type="compositionally biased region" description="Low complexity" evidence="2">
    <location>
        <begin position="387"/>
        <end position="401"/>
    </location>
</feature>
<feature type="region of interest" description="Disordered" evidence="2">
    <location>
        <begin position="314"/>
        <end position="333"/>
    </location>
</feature>
<evidence type="ECO:0000313" key="4">
    <source>
        <dbReference type="Proteomes" id="UP001360560"/>
    </source>
</evidence>
<dbReference type="EMBL" id="BTFZ01000012">
    <property type="protein sequence ID" value="GMM37506.1"/>
    <property type="molecule type" value="Genomic_DNA"/>
</dbReference>
<feature type="compositionally biased region" description="Low complexity" evidence="2">
    <location>
        <begin position="320"/>
        <end position="333"/>
    </location>
</feature>
<name>A0AAV5QSK4_9ASCO</name>
<evidence type="ECO:0008006" key="5">
    <source>
        <dbReference type="Google" id="ProtNLM"/>
    </source>
</evidence>
<reference evidence="3 4" key="1">
    <citation type="journal article" date="2023" name="Elife">
        <title>Identification of key yeast species and microbe-microbe interactions impacting larval growth of Drosophila in the wild.</title>
        <authorList>
            <person name="Mure A."/>
            <person name="Sugiura Y."/>
            <person name="Maeda R."/>
            <person name="Honda K."/>
            <person name="Sakurai N."/>
            <person name="Takahashi Y."/>
            <person name="Watada M."/>
            <person name="Katoh T."/>
            <person name="Gotoh A."/>
            <person name="Gotoh Y."/>
            <person name="Taniguchi I."/>
            <person name="Nakamura K."/>
            <person name="Hayashi T."/>
            <person name="Katayama T."/>
            <person name="Uemura T."/>
            <person name="Hattori Y."/>
        </authorList>
    </citation>
    <scope>NUCLEOTIDE SEQUENCE [LARGE SCALE GENOMIC DNA]</scope>
    <source>
        <strain evidence="3 4">SC-9</strain>
    </source>
</reference>
<dbReference type="GeneID" id="90075481"/>
<dbReference type="RefSeq" id="XP_064854502.1">
    <property type="nucleotide sequence ID" value="XM_064998430.1"/>
</dbReference>
<dbReference type="Proteomes" id="UP001360560">
    <property type="component" value="Unassembled WGS sequence"/>
</dbReference>
<accession>A0AAV5QSK4</accession>
<keyword evidence="4" id="KW-1185">Reference proteome</keyword>
<evidence type="ECO:0000256" key="1">
    <source>
        <dbReference type="SAM" id="Coils"/>
    </source>
</evidence>
<proteinExistence type="predicted"/>
<evidence type="ECO:0000256" key="2">
    <source>
        <dbReference type="SAM" id="MobiDB-lite"/>
    </source>
</evidence>
<evidence type="ECO:0000313" key="3">
    <source>
        <dbReference type="EMBL" id="GMM37506.1"/>
    </source>
</evidence>
<protein>
    <recommendedName>
        <fullName evidence="5">Death domain-containing protein</fullName>
    </recommendedName>
</protein>
<comment type="caution">
    <text evidence="3">The sequence shown here is derived from an EMBL/GenBank/DDBJ whole genome shotgun (WGS) entry which is preliminary data.</text>
</comment>
<feature type="compositionally biased region" description="Basic and acidic residues" evidence="2">
    <location>
        <begin position="404"/>
        <end position="413"/>
    </location>
</feature>
<gene>
    <name evidence="3" type="ORF">DASC09_048310</name>
</gene>
<feature type="compositionally biased region" description="Basic and acidic residues" evidence="2">
    <location>
        <begin position="271"/>
        <end position="280"/>
    </location>
</feature>